<name>A0A2C8FF99_9BACT</name>
<keyword evidence="2" id="KW-1185">Reference proteome</keyword>
<dbReference type="PANTHER" id="PTHR42967">
    <property type="entry name" value="METAL DEPENDENT HYDROLASE"/>
    <property type="match status" value="1"/>
</dbReference>
<dbReference type="AlphaFoldDB" id="A0A2C8FF99"/>
<protein>
    <submittedName>
        <fullName evidence="1">Uncharacterized protein</fullName>
    </submittedName>
</protein>
<reference evidence="2" key="1">
    <citation type="submission" date="2017-09" db="EMBL/GenBank/DDBJ databases">
        <authorList>
            <person name="Regsiter A."/>
            <person name="William W."/>
        </authorList>
    </citation>
    <scope>NUCLEOTIDE SEQUENCE [LARGE SCALE GENOMIC DNA]</scope>
    <source>
        <strain evidence="2">500-1</strain>
    </source>
</reference>
<dbReference type="RefSeq" id="WP_097013269.1">
    <property type="nucleotide sequence ID" value="NZ_LT907975.1"/>
</dbReference>
<gene>
    <name evidence="1" type="ORF">DPRO_3652</name>
</gene>
<evidence type="ECO:0000313" key="2">
    <source>
        <dbReference type="Proteomes" id="UP000219215"/>
    </source>
</evidence>
<dbReference type="OrthoDB" id="36975at2"/>
<accession>A0A2C8FF99</accession>
<organism evidence="1 2">
    <name type="scientific">Pseudodesulfovibrio profundus</name>
    <dbReference type="NCBI Taxonomy" id="57320"/>
    <lineage>
        <taxon>Bacteria</taxon>
        <taxon>Pseudomonadati</taxon>
        <taxon>Thermodesulfobacteriota</taxon>
        <taxon>Desulfovibrionia</taxon>
        <taxon>Desulfovibrionales</taxon>
        <taxon>Desulfovibrionaceae</taxon>
    </lineage>
</organism>
<dbReference type="InterPro" id="IPR036866">
    <property type="entry name" value="RibonucZ/Hydroxyglut_hydro"/>
</dbReference>
<dbReference type="Gene3D" id="3.60.15.10">
    <property type="entry name" value="Ribonuclease Z/Hydroxyacylglutathione hydrolase-like"/>
    <property type="match status" value="1"/>
</dbReference>
<dbReference type="KEGG" id="pprf:DPRO_3652"/>
<dbReference type="Proteomes" id="UP000219215">
    <property type="component" value="Chromosome DPRO"/>
</dbReference>
<sequence>MHIEITYIHHNCFVLKTASRTYLFDYPSDSHLPEGAQKRVMDAVASSDLVVLVSHSHDDHLNADMVSMVSTAESVCYVFSDDVQDMRPETIPTDAEVLIVEPDETYEFHGLSIETMMSNDLGVAFLVEDGDFRFYFGGDLAKWIWKTASAKEQEYTSRFFHNAMERVRDFQPHVAFSNVDKRLDNLAGGVEAYRQTGAKVFVPMHSFGETDWLEGFREAVGEVFTRLFIYSESGDSSEFII</sequence>
<dbReference type="EMBL" id="LT907975">
    <property type="protein sequence ID" value="SOB60568.1"/>
    <property type="molecule type" value="Genomic_DNA"/>
</dbReference>
<dbReference type="Pfam" id="PF13483">
    <property type="entry name" value="Lactamase_B_3"/>
    <property type="match status" value="1"/>
</dbReference>
<evidence type="ECO:0000313" key="1">
    <source>
        <dbReference type="EMBL" id="SOB60568.1"/>
    </source>
</evidence>
<dbReference type="PANTHER" id="PTHR42967:SF1">
    <property type="entry name" value="MBL FOLD METALLO-HYDROLASE"/>
    <property type="match status" value="1"/>
</dbReference>
<proteinExistence type="predicted"/>
<dbReference type="SUPFAM" id="SSF56281">
    <property type="entry name" value="Metallo-hydrolase/oxidoreductase"/>
    <property type="match status" value="1"/>
</dbReference>